<evidence type="ECO:0000259" key="1">
    <source>
        <dbReference type="PROSITE" id="PS51384"/>
    </source>
</evidence>
<dbReference type="Proteomes" id="UP001321543">
    <property type="component" value="Chromosome"/>
</dbReference>
<organism evidence="2 3">
    <name type="scientific">Microbacterium suwonense</name>
    <dbReference type="NCBI Taxonomy" id="683047"/>
    <lineage>
        <taxon>Bacteria</taxon>
        <taxon>Bacillati</taxon>
        <taxon>Actinomycetota</taxon>
        <taxon>Actinomycetes</taxon>
        <taxon>Micrococcales</taxon>
        <taxon>Microbacteriaceae</taxon>
        <taxon>Microbacterium</taxon>
    </lineage>
</organism>
<dbReference type="EMBL" id="AP027728">
    <property type="protein sequence ID" value="BDZ39904.1"/>
    <property type="molecule type" value="Genomic_DNA"/>
</dbReference>
<feature type="domain" description="FAD-binding FR-type" evidence="1">
    <location>
        <begin position="15"/>
        <end position="119"/>
    </location>
</feature>
<sequence>MPKAPSIVGRIVESALGRPTRVLRVAEPAPGFLHLDLRAEPPAGGWQPGHEVQVRVTRTEARRYTVRRVEEPDRIHVLAALETGGPGALWLRGLRPDAEMTLLAARHVPLRQHGRRRLHLGDGSALGTFDALTADQPDPLVAVEASAESVPALAREWPGFRFVPAGGSPGDTLQRWLDSAIEGGALAGIDGALLLGHAQSLQRQRRALVDSEVLDRRSITTKPYWATGRVGL</sequence>
<dbReference type="SUPFAM" id="SSF63380">
    <property type="entry name" value="Riboflavin synthase domain-like"/>
    <property type="match status" value="1"/>
</dbReference>
<name>A0ABM8FW60_9MICO</name>
<protein>
    <recommendedName>
        <fullName evidence="1">FAD-binding FR-type domain-containing protein</fullName>
    </recommendedName>
</protein>
<dbReference type="InterPro" id="IPR017938">
    <property type="entry name" value="Riboflavin_synthase-like_b-brl"/>
</dbReference>
<proteinExistence type="predicted"/>
<dbReference type="Gene3D" id="2.40.30.10">
    <property type="entry name" value="Translation factors"/>
    <property type="match status" value="1"/>
</dbReference>
<dbReference type="PROSITE" id="PS51384">
    <property type="entry name" value="FAD_FR"/>
    <property type="match status" value="1"/>
</dbReference>
<dbReference type="InterPro" id="IPR039261">
    <property type="entry name" value="FNR_nucleotide-bd"/>
</dbReference>
<evidence type="ECO:0000313" key="2">
    <source>
        <dbReference type="EMBL" id="BDZ39904.1"/>
    </source>
</evidence>
<reference evidence="3" key="1">
    <citation type="journal article" date="2019" name="Int. J. Syst. Evol. Microbiol.">
        <title>The Global Catalogue of Microorganisms (GCM) 10K type strain sequencing project: providing services to taxonomists for standard genome sequencing and annotation.</title>
        <authorList>
            <consortium name="The Broad Institute Genomics Platform"/>
            <consortium name="The Broad Institute Genome Sequencing Center for Infectious Disease"/>
            <person name="Wu L."/>
            <person name="Ma J."/>
        </authorList>
    </citation>
    <scope>NUCLEOTIDE SEQUENCE [LARGE SCALE GENOMIC DNA]</scope>
    <source>
        <strain evidence="3">NBRC 106310</strain>
    </source>
</reference>
<dbReference type="RefSeq" id="WP_286300346.1">
    <property type="nucleotide sequence ID" value="NZ_AP027728.1"/>
</dbReference>
<gene>
    <name evidence="2" type="ORF">GCM10025863_25180</name>
</gene>
<dbReference type="InterPro" id="IPR017927">
    <property type="entry name" value="FAD-bd_FR_type"/>
</dbReference>
<evidence type="ECO:0000313" key="3">
    <source>
        <dbReference type="Proteomes" id="UP001321543"/>
    </source>
</evidence>
<keyword evidence="3" id="KW-1185">Reference proteome</keyword>
<accession>A0ABM8FW60</accession>
<dbReference type="Gene3D" id="3.40.50.80">
    <property type="entry name" value="Nucleotide-binding domain of ferredoxin-NADP reductase (FNR) module"/>
    <property type="match status" value="1"/>
</dbReference>